<accession>A0AAW9MV64</accession>
<protein>
    <submittedName>
        <fullName evidence="3">KOW domain-containing RNA-binding protein</fullName>
    </submittedName>
</protein>
<keyword evidence="1" id="KW-0689">Ribosomal protein</keyword>
<dbReference type="InterPro" id="IPR041985">
    <property type="entry name" value="Ribosomal_eL14_KOW"/>
</dbReference>
<dbReference type="SUPFAM" id="SSF50104">
    <property type="entry name" value="Translation proteins SH3-like domain"/>
    <property type="match status" value="1"/>
</dbReference>
<name>A0AAW9MV64_9FIRM</name>
<evidence type="ECO:0000313" key="3">
    <source>
        <dbReference type="EMBL" id="MEB3430076.1"/>
    </source>
</evidence>
<dbReference type="Proteomes" id="UP001357733">
    <property type="component" value="Unassembled WGS sequence"/>
</dbReference>
<dbReference type="AlphaFoldDB" id="A0AAW9MV64"/>
<keyword evidence="4" id="KW-1185">Reference proteome</keyword>
<dbReference type="InterPro" id="IPR008991">
    <property type="entry name" value="Translation_prot_SH3-like_sf"/>
</dbReference>
<dbReference type="CDD" id="cd06088">
    <property type="entry name" value="KOW_RPL14"/>
    <property type="match status" value="1"/>
</dbReference>
<proteinExistence type="predicted"/>
<dbReference type="RefSeq" id="WP_324620236.1">
    <property type="nucleotide sequence ID" value="NZ_JAYKOT010000003.1"/>
</dbReference>
<organism evidence="3 4">
    <name type="scientific">Citroniella saccharovorans</name>
    <dbReference type="NCBI Taxonomy" id="2053367"/>
    <lineage>
        <taxon>Bacteria</taxon>
        <taxon>Bacillati</taxon>
        <taxon>Bacillota</taxon>
        <taxon>Tissierellia</taxon>
        <taxon>Tissierellales</taxon>
        <taxon>Peptoniphilaceae</taxon>
        <taxon>Citroniella</taxon>
    </lineage>
</organism>
<dbReference type="GO" id="GO:0005840">
    <property type="term" value="C:ribosome"/>
    <property type="evidence" value="ECO:0007669"/>
    <property type="project" value="UniProtKB-KW"/>
</dbReference>
<comment type="caution">
    <text evidence="3">The sequence shown here is derived from an EMBL/GenBank/DDBJ whole genome shotgun (WGS) entry which is preliminary data.</text>
</comment>
<reference evidence="3 4" key="1">
    <citation type="submission" date="2024-01" db="EMBL/GenBank/DDBJ databases">
        <title>Complete genome sequence of Citroniella saccharovorans strain M6.X9, isolated from human fecal sample.</title>
        <authorList>
            <person name="Cheng G."/>
            <person name="Westerholm M."/>
            <person name="Schnurer A."/>
        </authorList>
    </citation>
    <scope>NUCLEOTIDE SEQUENCE [LARGE SCALE GENOMIC DNA]</scope>
    <source>
        <strain evidence="3 4">DSM 29873</strain>
    </source>
</reference>
<gene>
    <name evidence="3" type="ORF">VLK81_08760</name>
</gene>
<evidence type="ECO:0000313" key="4">
    <source>
        <dbReference type="Proteomes" id="UP001357733"/>
    </source>
</evidence>
<evidence type="ECO:0000256" key="2">
    <source>
        <dbReference type="ARBA" id="ARBA00023274"/>
    </source>
</evidence>
<dbReference type="GO" id="GO:1990904">
    <property type="term" value="C:ribonucleoprotein complex"/>
    <property type="evidence" value="ECO:0007669"/>
    <property type="project" value="UniProtKB-KW"/>
</dbReference>
<dbReference type="InterPro" id="IPR014722">
    <property type="entry name" value="Rib_uL2_dom2"/>
</dbReference>
<dbReference type="EMBL" id="JAYKOT010000003">
    <property type="protein sequence ID" value="MEB3430076.1"/>
    <property type="molecule type" value="Genomic_DNA"/>
</dbReference>
<keyword evidence="2" id="KW-0687">Ribonucleoprotein</keyword>
<evidence type="ECO:0000256" key="1">
    <source>
        <dbReference type="ARBA" id="ARBA00022980"/>
    </source>
</evidence>
<dbReference type="Gene3D" id="2.30.30.30">
    <property type="match status" value="1"/>
</dbReference>
<sequence length="86" mass="9998">MTIEVIKGRVVRSKSGRDFNKIYVIESVLENNRVLVVNGRDRGFENPKLKNIKHLYLYKDVIDIESSEGLSPENRNRILRDLLSLI</sequence>